<sequence>MWSKVYNNNGVYDFDYALQRLAMDPLTHMDQTQRWVDVPVRLGDEQHVVRVKGIGTTDNPAFEISSNSKEQQDVLLKHISHLFQWDVDLMEVKRHFKETNLNQLFDMYPGTPIIKDFDLYGSLMKVIIHQQLNLKFAHTLTSRFVQHYGECVNGVWFDPTPETIASLPYEALRNYQFSQRKAEYVIDTSRMIVDGELELDTLAKENDQVILSQLVKIRGIGKWTAENWLLFALGRKDLFPRADIGIQNALKRYFQMDRKPTIDEMNVLSSDWSPYQSYASITLWRSIE</sequence>
<evidence type="ECO:0000256" key="5">
    <source>
        <dbReference type="ARBA" id="ARBA00023204"/>
    </source>
</evidence>
<dbReference type="GO" id="GO:0008725">
    <property type="term" value="F:DNA-3-methyladenine glycosylase activity"/>
    <property type="evidence" value="ECO:0007669"/>
    <property type="project" value="TreeGrafter"/>
</dbReference>
<dbReference type="FunFam" id="1.10.340.30:FF:000004">
    <property type="entry name" value="DNA-3-methyladenine glycosylase II"/>
    <property type="match status" value="1"/>
</dbReference>
<proteinExistence type="inferred from homology"/>
<protein>
    <recommendedName>
        <fullName evidence="3">DNA-3-methyladenine glycosylase II</fullName>
        <ecNumber evidence="3">3.2.2.21</ecNumber>
    </recommendedName>
</protein>
<dbReference type="GO" id="GO:0043916">
    <property type="term" value="F:DNA-7-methylguanine glycosylase activity"/>
    <property type="evidence" value="ECO:0007669"/>
    <property type="project" value="TreeGrafter"/>
</dbReference>
<evidence type="ECO:0000259" key="6">
    <source>
        <dbReference type="SMART" id="SM00478"/>
    </source>
</evidence>
<dbReference type="PANTHER" id="PTHR43003">
    <property type="entry name" value="DNA-3-METHYLADENINE GLYCOSYLASE"/>
    <property type="match status" value="1"/>
</dbReference>
<dbReference type="PANTHER" id="PTHR43003:SF5">
    <property type="entry name" value="DNA-3-METHYLADENINE GLYCOSYLASE"/>
    <property type="match status" value="1"/>
</dbReference>
<dbReference type="Proteomes" id="UP001145050">
    <property type="component" value="Unassembled WGS sequence"/>
</dbReference>
<dbReference type="SUPFAM" id="SSF48150">
    <property type="entry name" value="DNA-glycosylase"/>
    <property type="match status" value="1"/>
</dbReference>
<dbReference type="GO" id="GO:0032993">
    <property type="term" value="C:protein-DNA complex"/>
    <property type="evidence" value="ECO:0007669"/>
    <property type="project" value="TreeGrafter"/>
</dbReference>
<dbReference type="Gene3D" id="1.10.340.30">
    <property type="entry name" value="Hypothetical protein, domain 2"/>
    <property type="match status" value="1"/>
</dbReference>
<dbReference type="EMBL" id="JAMQKB010000012">
    <property type="protein sequence ID" value="MDC3425252.1"/>
    <property type="molecule type" value="Genomic_DNA"/>
</dbReference>
<dbReference type="GO" id="GO:0006307">
    <property type="term" value="P:DNA alkylation repair"/>
    <property type="evidence" value="ECO:0007669"/>
    <property type="project" value="TreeGrafter"/>
</dbReference>
<dbReference type="CDD" id="cd00056">
    <property type="entry name" value="ENDO3c"/>
    <property type="match status" value="1"/>
</dbReference>
<evidence type="ECO:0000313" key="7">
    <source>
        <dbReference type="EMBL" id="MDC3425252.1"/>
    </source>
</evidence>
<keyword evidence="8" id="KW-1185">Reference proteome</keyword>
<dbReference type="RefSeq" id="WP_272437059.1">
    <property type="nucleotide sequence ID" value="NZ_JAMQKB010000012.1"/>
</dbReference>
<evidence type="ECO:0000256" key="2">
    <source>
        <dbReference type="ARBA" id="ARBA00010817"/>
    </source>
</evidence>
<dbReference type="GO" id="GO:0006285">
    <property type="term" value="P:base-excision repair, AP site formation"/>
    <property type="evidence" value="ECO:0007669"/>
    <property type="project" value="TreeGrafter"/>
</dbReference>
<dbReference type="Gene3D" id="1.10.1670.40">
    <property type="match status" value="1"/>
</dbReference>
<name>A0A9X3WSZ0_9BACI</name>
<dbReference type="InterPro" id="IPR003265">
    <property type="entry name" value="HhH-GPD_domain"/>
</dbReference>
<dbReference type="EC" id="3.2.2.21" evidence="3"/>
<comment type="catalytic activity">
    <reaction evidence="1">
        <text>Hydrolysis of alkylated DNA, releasing 3-methyladenine, 3-methylguanine, 7-methylguanine and 7-methyladenine.</text>
        <dbReference type="EC" id="3.2.2.21"/>
    </reaction>
</comment>
<keyword evidence="5" id="KW-0234">DNA repair</keyword>
<feature type="domain" description="HhH-GPD" evidence="6">
    <location>
        <begin position="128"/>
        <end position="287"/>
    </location>
</feature>
<dbReference type="InterPro" id="IPR011257">
    <property type="entry name" value="DNA_glycosylase"/>
</dbReference>
<evidence type="ECO:0000256" key="1">
    <source>
        <dbReference type="ARBA" id="ARBA00000086"/>
    </source>
</evidence>
<gene>
    <name evidence="7" type="ORF">NC797_12135</name>
</gene>
<evidence type="ECO:0000313" key="8">
    <source>
        <dbReference type="Proteomes" id="UP001145050"/>
    </source>
</evidence>
<evidence type="ECO:0000256" key="3">
    <source>
        <dbReference type="ARBA" id="ARBA00012000"/>
    </source>
</evidence>
<comment type="caution">
    <text evidence="7">The sequence shown here is derived from an EMBL/GenBank/DDBJ whole genome shotgun (WGS) entry which is preliminary data.</text>
</comment>
<dbReference type="AlphaFoldDB" id="A0A9X3WSZ0"/>
<keyword evidence="4" id="KW-0227">DNA damage</keyword>
<dbReference type="SMART" id="SM00478">
    <property type="entry name" value="ENDO3c"/>
    <property type="match status" value="1"/>
</dbReference>
<dbReference type="Pfam" id="PF00730">
    <property type="entry name" value="HhH-GPD"/>
    <property type="match status" value="1"/>
</dbReference>
<dbReference type="InterPro" id="IPR051912">
    <property type="entry name" value="Alkylbase_DNA_Glycosylase/TA"/>
</dbReference>
<reference evidence="7" key="1">
    <citation type="submission" date="2022-06" db="EMBL/GenBank/DDBJ databases">
        <title>Aquibacillus sp. a new bacterium isolated from soil saline samples.</title>
        <authorList>
            <person name="Galisteo C."/>
            <person name="De La Haba R."/>
            <person name="Sanchez-Porro C."/>
            <person name="Ventosa A."/>
        </authorList>
    </citation>
    <scope>NUCLEOTIDE SEQUENCE</scope>
    <source>
        <strain evidence="7">3ASR75-11</strain>
    </source>
</reference>
<comment type="similarity">
    <text evidence="2">Belongs to the alkylbase DNA glycosidase AlkA family.</text>
</comment>
<organism evidence="7 8">
    <name type="scientific">Terrihalobacillus insolitus</name>
    <dbReference type="NCBI Taxonomy" id="2950438"/>
    <lineage>
        <taxon>Bacteria</taxon>
        <taxon>Bacillati</taxon>
        <taxon>Bacillota</taxon>
        <taxon>Bacilli</taxon>
        <taxon>Bacillales</taxon>
        <taxon>Bacillaceae</taxon>
        <taxon>Terrihalobacillus</taxon>
    </lineage>
</organism>
<dbReference type="GO" id="GO:0005737">
    <property type="term" value="C:cytoplasm"/>
    <property type="evidence" value="ECO:0007669"/>
    <property type="project" value="TreeGrafter"/>
</dbReference>
<evidence type="ECO:0000256" key="4">
    <source>
        <dbReference type="ARBA" id="ARBA00022763"/>
    </source>
</evidence>
<accession>A0A9X3WSZ0</accession>
<dbReference type="GO" id="GO:0032131">
    <property type="term" value="F:alkylated DNA binding"/>
    <property type="evidence" value="ECO:0007669"/>
    <property type="project" value="TreeGrafter"/>
</dbReference>